<evidence type="ECO:0008006" key="15">
    <source>
        <dbReference type="Google" id="ProtNLM"/>
    </source>
</evidence>
<keyword evidence="9 10" id="KW-0472">Membrane</keyword>
<keyword evidence="14" id="KW-1185">Reference proteome</keyword>
<evidence type="ECO:0000256" key="7">
    <source>
        <dbReference type="ARBA" id="ARBA00022989"/>
    </source>
</evidence>
<sequence length="533" mass="58082">MSAYVGSPTWPHLQETYTKEGQHGDLGERNLFLHHERTASMGPSDASGSSGSHSGAHQEYNNVSAAQKMISATWGSLLTSLLVTPLDVVRVRLQSQTPVVRNSGDVFSVPAFRELPPNLGVTSCCREVFWVGNNAQFCMVGANGSAISSQASASAAAGCAVEETRRRRFTSTLDGLRKIARNEGVLSLWRGLSPTLIMAIPANVIYFTGYDWLRYDKHSPINQVFNDTYAPLVAGGIARVAAASVISPIEMFRTRLQATSGTGTNHFKATFQRLHQMTQTLGYSSLWRGLTLTMWRDVPFSALYWLGYESVKTFLTDMRLKAMALPTARLADGHRHHQQQLHSHRNVHPHHENTMTFLDSFAAGAISGALAALITTPFDVGKTRQQVFLHCGDEFGSRAQPAQSIFSTSTNSSGALTASNTSKSFTSSSFSNFISSSSPSSSPSTCTPTTPSQIHPEQFSTPRFLLHILKTEGVSGLFRGWSARCLKVAPACAIMISSYEVGKKMAGRVNEHHHQHQHQRHGGRGSDGDGDRV</sequence>
<keyword evidence="5" id="KW-0677">Repeat</keyword>
<dbReference type="RefSeq" id="XP_002797210.1">
    <property type="nucleotide sequence ID" value="XM_002797164.2"/>
</dbReference>
<gene>
    <name evidence="13" type="ORF">PAAG_01069</name>
</gene>
<evidence type="ECO:0000256" key="11">
    <source>
        <dbReference type="RuleBase" id="RU000488"/>
    </source>
</evidence>
<evidence type="ECO:0000256" key="12">
    <source>
        <dbReference type="SAM" id="MobiDB-lite"/>
    </source>
</evidence>
<feature type="region of interest" description="Disordered" evidence="12">
    <location>
        <begin position="508"/>
        <end position="533"/>
    </location>
</feature>
<evidence type="ECO:0000256" key="4">
    <source>
        <dbReference type="ARBA" id="ARBA00022692"/>
    </source>
</evidence>
<dbReference type="GO" id="GO:0005743">
    <property type="term" value="C:mitochondrial inner membrane"/>
    <property type="evidence" value="ECO:0007669"/>
    <property type="project" value="UniProtKB-SubCell"/>
</dbReference>
<dbReference type="SUPFAM" id="SSF103506">
    <property type="entry name" value="Mitochondrial carrier"/>
    <property type="match status" value="1"/>
</dbReference>
<dbReference type="AlphaFoldDB" id="C1GRC4"/>
<evidence type="ECO:0000256" key="2">
    <source>
        <dbReference type="ARBA" id="ARBA00006375"/>
    </source>
</evidence>
<dbReference type="InterPro" id="IPR023395">
    <property type="entry name" value="MCP_dom_sf"/>
</dbReference>
<accession>C1GRC4</accession>
<dbReference type="eggNOG" id="KOG0761">
    <property type="taxonomic scope" value="Eukaryota"/>
</dbReference>
<keyword evidence="7" id="KW-1133">Transmembrane helix</keyword>
<dbReference type="EMBL" id="KN293993">
    <property type="protein sequence ID" value="EEH38148.1"/>
    <property type="molecule type" value="Genomic_DNA"/>
</dbReference>
<dbReference type="PANTHER" id="PTHR45760:SF2">
    <property type="entry name" value="FI19922P1-RELATED"/>
    <property type="match status" value="1"/>
</dbReference>
<evidence type="ECO:0000256" key="1">
    <source>
        <dbReference type="ARBA" id="ARBA00004448"/>
    </source>
</evidence>
<dbReference type="PANTHER" id="PTHR45760">
    <property type="entry name" value="FI19922P1-RELATED"/>
    <property type="match status" value="1"/>
</dbReference>
<dbReference type="OMA" id="YWWGYES"/>
<dbReference type="GeneID" id="9100503"/>
<comment type="subcellular location">
    <subcellularLocation>
        <location evidence="1">Mitochondrion inner membrane</location>
        <topology evidence="1">Multi-pass membrane protein</topology>
    </subcellularLocation>
</comment>
<evidence type="ECO:0000256" key="3">
    <source>
        <dbReference type="ARBA" id="ARBA00022448"/>
    </source>
</evidence>
<dbReference type="VEuPathDB" id="FungiDB:PAAG_01069"/>
<dbReference type="Pfam" id="PF00153">
    <property type="entry name" value="Mito_carr"/>
    <property type="match status" value="5"/>
</dbReference>
<reference evidence="13 14" key="1">
    <citation type="journal article" date="2011" name="PLoS Genet.">
        <title>Comparative genomic analysis of human fungal pathogens causing paracoccidioidomycosis.</title>
        <authorList>
            <person name="Desjardins C.A."/>
            <person name="Champion M.D."/>
            <person name="Holder J.W."/>
            <person name="Muszewska A."/>
            <person name="Goldberg J."/>
            <person name="Bailao A.M."/>
            <person name="Brigido M.M."/>
            <person name="Ferreira M.E."/>
            <person name="Garcia A.M."/>
            <person name="Grynberg M."/>
            <person name="Gujja S."/>
            <person name="Heiman D.I."/>
            <person name="Henn M.R."/>
            <person name="Kodira C.D."/>
            <person name="Leon-Narvaez H."/>
            <person name="Longo L.V."/>
            <person name="Ma L.J."/>
            <person name="Malavazi I."/>
            <person name="Matsuo A.L."/>
            <person name="Morais F.V."/>
            <person name="Pereira M."/>
            <person name="Rodriguez-Brito S."/>
            <person name="Sakthikumar S."/>
            <person name="Salem-Izacc S.M."/>
            <person name="Sykes S.M."/>
            <person name="Teixeira M.M."/>
            <person name="Vallejo M.C."/>
            <person name="Walter M.E."/>
            <person name="Yandava C."/>
            <person name="Young S."/>
            <person name="Zeng Q."/>
            <person name="Zucker J."/>
            <person name="Felipe M.S."/>
            <person name="Goldman G.H."/>
            <person name="Haas B.J."/>
            <person name="McEwen J.G."/>
            <person name="Nino-Vega G."/>
            <person name="Puccia R."/>
            <person name="San-Blas G."/>
            <person name="Soares C.M."/>
            <person name="Birren B.W."/>
            <person name="Cuomo C.A."/>
        </authorList>
    </citation>
    <scope>NUCLEOTIDE SEQUENCE [LARGE SCALE GENOMIC DNA]</scope>
    <source>
        <strain evidence="14">ATCC MYA-826 / Pb01</strain>
    </source>
</reference>
<dbReference type="OrthoDB" id="1747031at2759"/>
<evidence type="ECO:0000256" key="5">
    <source>
        <dbReference type="ARBA" id="ARBA00022737"/>
    </source>
</evidence>
<dbReference type="STRING" id="502779.C1GRC4"/>
<dbReference type="GO" id="GO:1990542">
    <property type="term" value="P:mitochondrial transmembrane transport"/>
    <property type="evidence" value="ECO:0007669"/>
    <property type="project" value="InterPro"/>
</dbReference>
<evidence type="ECO:0000256" key="10">
    <source>
        <dbReference type="PROSITE-ProRule" id="PRU00282"/>
    </source>
</evidence>
<proteinExistence type="inferred from homology"/>
<feature type="repeat" description="Solcar" evidence="10">
    <location>
        <begin position="355"/>
        <end position="505"/>
    </location>
</feature>
<feature type="repeat" description="Solcar" evidence="10">
    <location>
        <begin position="63"/>
        <end position="216"/>
    </location>
</feature>
<keyword evidence="3 11" id="KW-0813">Transport</keyword>
<dbReference type="HOGENOM" id="CLU_015166_0_0_1"/>
<evidence type="ECO:0000313" key="13">
    <source>
        <dbReference type="EMBL" id="EEH38148.1"/>
    </source>
</evidence>
<evidence type="ECO:0000256" key="8">
    <source>
        <dbReference type="ARBA" id="ARBA00023128"/>
    </source>
</evidence>
<dbReference type="KEGG" id="pbl:PAAG_01069"/>
<dbReference type="Proteomes" id="UP000002059">
    <property type="component" value="Partially assembled WGS sequence"/>
</dbReference>
<organism evidence="13 14">
    <name type="scientific">Paracoccidioides lutzii (strain ATCC MYA-826 / Pb01)</name>
    <name type="common">Paracoccidioides brasiliensis</name>
    <dbReference type="NCBI Taxonomy" id="502779"/>
    <lineage>
        <taxon>Eukaryota</taxon>
        <taxon>Fungi</taxon>
        <taxon>Dikarya</taxon>
        <taxon>Ascomycota</taxon>
        <taxon>Pezizomycotina</taxon>
        <taxon>Eurotiomycetes</taxon>
        <taxon>Eurotiomycetidae</taxon>
        <taxon>Onygenales</taxon>
        <taxon>Ajellomycetaceae</taxon>
        <taxon>Paracoccidioides</taxon>
    </lineage>
</organism>
<keyword evidence="4 10" id="KW-0812">Transmembrane</keyword>
<evidence type="ECO:0000256" key="6">
    <source>
        <dbReference type="ARBA" id="ARBA00022792"/>
    </source>
</evidence>
<protein>
    <recommendedName>
        <fullName evidence="15">Solute carrier family 25 member 39</fullName>
    </recommendedName>
</protein>
<feature type="repeat" description="Solcar" evidence="10">
    <location>
        <begin position="226"/>
        <end position="314"/>
    </location>
</feature>
<dbReference type="InterPro" id="IPR045315">
    <property type="entry name" value="Mtm1-like"/>
</dbReference>
<feature type="compositionally biased region" description="Basic and acidic residues" evidence="12">
    <location>
        <begin position="524"/>
        <end position="533"/>
    </location>
</feature>
<comment type="similarity">
    <text evidence="2 11">Belongs to the mitochondrial carrier (TC 2.A.29) family.</text>
</comment>
<keyword evidence="6" id="KW-0999">Mitochondrion inner membrane</keyword>
<dbReference type="InterPro" id="IPR018108">
    <property type="entry name" value="MCP_transmembrane"/>
</dbReference>
<dbReference type="PROSITE" id="PS50920">
    <property type="entry name" value="SOLCAR"/>
    <property type="match status" value="3"/>
</dbReference>
<dbReference type="Gene3D" id="1.50.40.10">
    <property type="entry name" value="Mitochondrial carrier domain"/>
    <property type="match status" value="2"/>
</dbReference>
<evidence type="ECO:0000256" key="9">
    <source>
        <dbReference type="ARBA" id="ARBA00023136"/>
    </source>
</evidence>
<feature type="compositionally biased region" description="Basic residues" evidence="12">
    <location>
        <begin position="511"/>
        <end position="523"/>
    </location>
</feature>
<evidence type="ECO:0000313" key="14">
    <source>
        <dbReference type="Proteomes" id="UP000002059"/>
    </source>
</evidence>
<keyword evidence="8" id="KW-0496">Mitochondrion</keyword>
<name>C1GRC4_PARBA</name>